<reference evidence="3 4" key="1">
    <citation type="journal article" date="2016" name="Mol. Biol. Evol.">
        <title>Comparative Genomics of Early-Diverging Mushroom-Forming Fungi Provides Insights into the Origins of Lignocellulose Decay Capabilities.</title>
        <authorList>
            <person name="Nagy L.G."/>
            <person name="Riley R."/>
            <person name="Tritt A."/>
            <person name="Adam C."/>
            <person name="Daum C."/>
            <person name="Floudas D."/>
            <person name="Sun H."/>
            <person name="Yadav J.S."/>
            <person name="Pangilinan J."/>
            <person name="Larsson K.H."/>
            <person name="Matsuura K."/>
            <person name="Barry K."/>
            <person name="Labutti K."/>
            <person name="Kuo R."/>
            <person name="Ohm R.A."/>
            <person name="Bhattacharya S.S."/>
            <person name="Shirouzu T."/>
            <person name="Yoshinaga Y."/>
            <person name="Martin F.M."/>
            <person name="Grigoriev I.V."/>
            <person name="Hibbett D.S."/>
        </authorList>
    </citation>
    <scope>NUCLEOTIDE SEQUENCE [LARGE SCALE GENOMIC DNA]</scope>
    <source>
        <strain evidence="3 4">HHB14362 ss-1</strain>
    </source>
</reference>
<feature type="domain" description="Protein kinase" evidence="2">
    <location>
        <begin position="127"/>
        <end position="401"/>
    </location>
</feature>
<organism evidence="3 4">
    <name type="scientific">Neolentinus lepideus HHB14362 ss-1</name>
    <dbReference type="NCBI Taxonomy" id="1314782"/>
    <lineage>
        <taxon>Eukaryota</taxon>
        <taxon>Fungi</taxon>
        <taxon>Dikarya</taxon>
        <taxon>Basidiomycota</taxon>
        <taxon>Agaricomycotina</taxon>
        <taxon>Agaricomycetes</taxon>
        <taxon>Gloeophyllales</taxon>
        <taxon>Gloeophyllaceae</taxon>
        <taxon>Neolentinus</taxon>
    </lineage>
</organism>
<dbReference type="AlphaFoldDB" id="A0A165SDJ4"/>
<sequence length="409" mass="45585">MLLQVRKNKEAAERSPAAARPSPGSMVGRVHSTANPALLRRSRTISSSHAEAAIQTLLWQLHETKKRQRGCIPHNNVKDGGAVNMDNSTTTNPIQRDPLRRIHSPVEDIPAFSSADEVLDLTDQIEGLAFSPVARGGFADVYAGIWVIGRRRLKVAIKVLRPAWDKPQVQKKIEKRLKRELGIWRRLQHKHILPLYGIADGLGHVTSMVCPWKENGTLSAYIELHYKSMRCYDLLGLLCQVASGLSYLHGLPSPVVHGDLTGSNVLIDEDGIACLCDFGLSIMMVECEGTSSGSTGGALRWTAPELVKLRSEGKTPKAGKECDIYSFGSVTLQVLSGRIPYHYLQNIQILWYLINGTKPVRPVEADSRITDTYWEFIQRCWTQPEARPNINEVLTQLQDFRDKASESFS</sequence>
<dbReference type="STRING" id="1314782.A0A165SDJ4"/>
<feature type="compositionally biased region" description="Polar residues" evidence="1">
    <location>
        <begin position="85"/>
        <end position="94"/>
    </location>
</feature>
<dbReference type="InParanoid" id="A0A165SDJ4"/>
<protein>
    <submittedName>
        <fullName evidence="3">Kinase-like protein</fullName>
    </submittedName>
</protein>
<dbReference type="PROSITE" id="PS00109">
    <property type="entry name" value="PROTEIN_KINASE_TYR"/>
    <property type="match status" value="1"/>
</dbReference>
<gene>
    <name evidence="3" type="ORF">NEOLEDRAFT_382845</name>
</gene>
<dbReference type="InterPro" id="IPR000719">
    <property type="entry name" value="Prot_kinase_dom"/>
</dbReference>
<feature type="compositionally biased region" description="Low complexity" evidence="1">
    <location>
        <begin position="14"/>
        <end position="23"/>
    </location>
</feature>
<feature type="region of interest" description="Disordered" evidence="1">
    <location>
        <begin position="71"/>
        <end position="96"/>
    </location>
</feature>
<proteinExistence type="predicted"/>
<dbReference type="Pfam" id="PF07714">
    <property type="entry name" value="PK_Tyr_Ser-Thr"/>
    <property type="match status" value="1"/>
</dbReference>
<keyword evidence="4" id="KW-1185">Reference proteome</keyword>
<accession>A0A165SDJ4</accession>
<dbReference type="Proteomes" id="UP000076761">
    <property type="component" value="Unassembled WGS sequence"/>
</dbReference>
<dbReference type="PANTHER" id="PTHR44329">
    <property type="entry name" value="SERINE/THREONINE-PROTEIN KINASE TNNI3K-RELATED"/>
    <property type="match status" value="1"/>
</dbReference>
<dbReference type="SUPFAM" id="SSF56112">
    <property type="entry name" value="Protein kinase-like (PK-like)"/>
    <property type="match status" value="1"/>
</dbReference>
<dbReference type="InterPro" id="IPR001245">
    <property type="entry name" value="Ser-Thr/Tyr_kinase_cat_dom"/>
</dbReference>
<name>A0A165SDJ4_9AGAM</name>
<dbReference type="GO" id="GO:0005524">
    <property type="term" value="F:ATP binding"/>
    <property type="evidence" value="ECO:0007669"/>
    <property type="project" value="InterPro"/>
</dbReference>
<dbReference type="InterPro" id="IPR011009">
    <property type="entry name" value="Kinase-like_dom_sf"/>
</dbReference>
<dbReference type="PANTHER" id="PTHR44329:SF214">
    <property type="entry name" value="PROTEIN KINASE DOMAIN-CONTAINING PROTEIN"/>
    <property type="match status" value="1"/>
</dbReference>
<dbReference type="OrthoDB" id="346907at2759"/>
<evidence type="ECO:0000259" key="2">
    <source>
        <dbReference type="PROSITE" id="PS50011"/>
    </source>
</evidence>
<dbReference type="Gene3D" id="1.10.510.10">
    <property type="entry name" value="Transferase(Phosphotransferase) domain 1"/>
    <property type="match status" value="1"/>
</dbReference>
<evidence type="ECO:0000256" key="1">
    <source>
        <dbReference type="SAM" id="MobiDB-lite"/>
    </source>
</evidence>
<dbReference type="InterPro" id="IPR008266">
    <property type="entry name" value="Tyr_kinase_AS"/>
</dbReference>
<evidence type="ECO:0000313" key="3">
    <source>
        <dbReference type="EMBL" id="KZT25001.1"/>
    </source>
</evidence>
<keyword evidence="3" id="KW-0418">Kinase</keyword>
<feature type="region of interest" description="Disordered" evidence="1">
    <location>
        <begin position="1"/>
        <end position="30"/>
    </location>
</feature>
<dbReference type="PROSITE" id="PS50011">
    <property type="entry name" value="PROTEIN_KINASE_DOM"/>
    <property type="match status" value="1"/>
</dbReference>
<dbReference type="EMBL" id="KV425574">
    <property type="protein sequence ID" value="KZT25001.1"/>
    <property type="molecule type" value="Genomic_DNA"/>
</dbReference>
<dbReference type="InterPro" id="IPR051681">
    <property type="entry name" value="Ser/Thr_Kinases-Pseudokinases"/>
</dbReference>
<keyword evidence="3" id="KW-0808">Transferase</keyword>
<evidence type="ECO:0000313" key="4">
    <source>
        <dbReference type="Proteomes" id="UP000076761"/>
    </source>
</evidence>
<dbReference type="GO" id="GO:0004674">
    <property type="term" value="F:protein serine/threonine kinase activity"/>
    <property type="evidence" value="ECO:0007669"/>
    <property type="project" value="TreeGrafter"/>
</dbReference>